<dbReference type="EMBL" id="JAOYFB010000001">
    <property type="protein sequence ID" value="KAK4003385.1"/>
    <property type="molecule type" value="Genomic_DNA"/>
</dbReference>
<name>A0ABQ9YSB1_9CRUS</name>
<organism evidence="2 3">
    <name type="scientific">Daphnia magna</name>
    <dbReference type="NCBI Taxonomy" id="35525"/>
    <lineage>
        <taxon>Eukaryota</taxon>
        <taxon>Metazoa</taxon>
        <taxon>Ecdysozoa</taxon>
        <taxon>Arthropoda</taxon>
        <taxon>Crustacea</taxon>
        <taxon>Branchiopoda</taxon>
        <taxon>Diplostraca</taxon>
        <taxon>Cladocera</taxon>
        <taxon>Anomopoda</taxon>
        <taxon>Daphniidae</taxon>
        <taxon>Daphnia</taxon>
    </lineage>
</organism>
<feature type="region of interest" description="Disordered" evidence="1">
    <location>
        <begin position="113"/>
        <end position="149"/>
    </location>
</feature>
<protein>
    <submittedName>
        <fullName evidence="2">Uncharacterized protein</fullName>
    </submittedName>
</protein>
<accession>A0ABQ9YSB1</accession>
<evidence type="ECO:0000256" key="1">
    <source>
        <dbReference type="SAM" id="MobiDB-lite"/>
    </source>
</evidence>
<proteinExistence type="predicted"/>
<evidence type="ECO:0000313" key="2">
    <source>
        <dbReference type="EMBL" id="KAK4003385.1"/>
    </source>
</evidence>
<evidence type="ECO:0000313" key="3">
    <source>
        <dbReference type="Proteomes" id="UP001234178"/>
    </source>
</evidence>
<reference evidence="2 3" key="1">
    <citation type="journal article" date="2023" name="Nucleic Acids Res.">
        <title>The hologenome of Daphnia magna reveals possible DNA methylation and microbiome-mediated evolution of the host genome.</title>
        <authorList>
            <person name="Chaturvedi A."/>
            <person name="Li X."/>
            <person name="Dhandapani V."/>
            <person name="Marshall H."/>
            <person name="Kissane S."/>
            <person name="Cuenca-Cambronero M."/>
            <person name="Asole G."/>
            <person name="Calvet F."/>
            <person name="Ruiz-Romero M."/>
            <person name="Marangio P."/>
            <person name="Guigo R."/>
            <person name="Rago D."/>
            <person name="Mirbahai L."/>
            <person name="Eastwood N."/>
            <person name="Colbourne J.K."/>
            <person name="Zhou J."/>
            <person name="Mallon E."/>
            <person name="Orsini L."/>
        </authorList>
    </citation>
    <scope>NUCLEOTIDE SEQUENCE [LARGE SCALE GENOMIC DNA]</scope>
    <source>
        <strain evidence="2">LRV0_1</strain>
    </source>
</reference>
<sequence>MRKKRTDGAHRGIAGMIKANIKHQYNNDGISSEISTLREEKRRKKEEEECQAKYFGGSLWAEDILPPRYTFSSEILHPLFFQRLPLTHLIVDREGRRRLLSYKEIIAVTQLSSSSSTGGKGQDWKGDRRRVAARKKKKNNKGCHGRFRDAADARPDQQHLLRFELRGALRSFFSISSSLPSPH</sequence>
<dbReference type="Proteomes" id="UP001234178">
    <property type="component" value="Unassembled WGS sequence"/>
</dbReference>
<feature type="compositionally biased region" description="Basic residues" evidence="1">
    <location>
        <begin position="131"/>
        <end position="145"/>
    </location>
</feature>
<gene>
    <name evidence="2" type="ORF">OUZ56_005152</name>
</gene>
<comment type="caution">
    <text evidence="2">The sequence shown here is derived from an EMBL/GenBank/DDBJ whole genome shotgun (WGS) entry which is preliminary data.</text>
</comment>
<keyword evidence="3" id="KW-1185">Reference proteome</keyword>